<dbReference type="InterPro" id="IPR051120">
    <property type="entry name" value="ABC_AA/LPS_Transport"/>
</dbReference>
<gene>
    <name evidence="5" type="ORF">GNP93_16470</name>
</gene>
<keyword evidence="1" id="KW-0813">Transport</keyword>
<keyword evidence="2" id="KW-0547">Nucleotide-binding</keyword>
<sequence length="253" mass="28522">MSLLKTQKISKSFKALQVLKDVSLEVQENERHVIIGPNGAGKTTLFNCLTGFLPISSGKIFLQNQDISTMETHKRVGLGMSRTFQKNNLFWNLTVKENVYLAITSNKPYKYRFFKPLDSYADIRAEADELIEQWNLLERKDRIVSELSYGEQRVLEVMLAVALKPKVLLLDEPTSGMSPAETAHTTKLIQQLPRSMTMVIIEHDMDVVFSIADRITVLHHGELLLSGSPDEIRNNSQVQDVYFGGGALSHADD</sequence>
<name>A0A7X3CU07_9BACL</name>
<dbReference type="SMART" id="SM00382">
    <property type="entry name" value="AAA"/>
    <property type="match status" value="1"/>
</dbReference>
<keyword evidence="6" id="KW-1185">Reference proteome</keyword>
<reference evidence="5 6" key="1">
    <citation type="submission" date="2019-11" db="EMBL/GenBank/DDBJ databases">
        <title>Draft genome sequences of five Paenibacillus species of dairy origin.</title>
        <authorList>
            <person name="Olajide A.M."/>
            <person name="Chen S."/>
            <person name="Lapointe G."/>
        </authorList>
    </citation>
    <scope>NUCLEOTIDE SEQUENCE [LARGE SCALE GENOMIC DNA]</scope>
    <source>
        <strain evidence="5 6">2CS3</strain>
    </source>
</reference>
<dbReference type="InterPro" id="IPR027417">
    <property type="entry name" value="P-loop_NTPase"/>
</dbReference>
<dbReference type="RefSeq" id="WP_155615114.1">
    <property type="nucleotide sequence ID" value="NZ_JBDLZV010000001.1"/>
</dbReference>
<dbReference type="Proteomes" id="UP000450917">
    <property type="component" value="Unassembled WGS sequence"/>
</dbReference>
<evidence type="ECO:0000313" key="6">
    <source>
        <dbReference type="Proteomes" id="UP000450917"/>
    </source>
</evidence>
<protein>
    <submittedName>
        <fullName evidence="5">ATP-binding cassette domain-containing protein</fullName>
    </submittedName>
</protein>
<dbReference type="PANTHER" id="PTHR45772">
    <property type="entry name" value="CONSERVED COMPONENT OF ABC TRANSPORTER FOR NATURAL AMINO ACIDS-RELATED"/>
    <property type="match status" value="1"/>
</dbReference>
<dbReference type="EMBL" id="WNZX01000014">
    <property type="protein sequence ID" value="MUG72266.1"/>
    <property type="molecule type" value="Genomic_DNA"/>
</dbReference>
<evidence type="ECO:0000313" key="5">
    <source>
        <dbReference type="EMBL" id="MUG72266.1"/>
    </source>
</evidence>
<dbReference type="InterPro" id="IPR003593">
    <property type="entry name" value="AAA+_ATPase"/>
</dbReference>
<accession>A0A7X3CU07</accession>
<dbReference type="Pfam" id="PF12399">
    <property type="entry name" value="BCA_ABC_TP_C"/>
    <property type="match status" value="1"/>
</dbReference>
<dbReference type="Gene3D" id="3.40.50.300">
    <property type="entry name" value="P-loop containing nucleotide triphosphate hydrolases"/>
    <property type="match status" value="1"/>
</dbReference>
<evidence type="ECO:0000256" key="3">
    <source>
        <dbReference type="ARBA" id="ARBA00022840"/>
    </source>
</evidence>
<dbReference type="InterPro" id="IPR032823">
    <property type="entry name" value="BCA_ABC_TP_C"/>
</dbReference>
<evidence type="ECO:0000256" key="2">
    <source>
        <dbReference type="ARBA" id="ARBA00022741"/>
    </source>
</evidence>
<evidence type="ECO:0000259" key="4">
    <source>
        <dbReference type="PROSITE" id="PS50893"/>
    </source>
</evidence>
<dbReference type="CDD" id="cd03219">
    <property type="entry name" value="ABC_Mj1267_LivG_branched"/>
    <property type="match status" value="1"/>
</dbReference>
<dbReference type="SUPFAM" id="SSF52540">
    <property type="entry name" value="P-loop containing nucleoside triphosphate hydrolases"/>
    <property type="match status" value="1"/>
</dbReference>
<evidence type="ECO:0000256" key="1">
    <source>
        <dbReference type="ARBA" id="ARBA00022448"/>
    </source>
</evidence>
<dbReference type="PROSITE" id="PS50893">
    <property type="entry name" value="ABC_TRANSPORTER_2"/>
    <property type="match status" value="1"/>
</dbReference>
<dbReference type="AlphaFoldDB" id="A0A7X3CU07"/>
<dbReference type="PANTHER" id="PTHR45772:SF9">
    <property type="entry name" value="CONSERVED COMPONENT OF ABC TRANSPORTER FOR NATURAL AMINO ACIDS"/>
    <property type="match status" value="1"/>
</dbReference>
<proteinExistence type="predicted"/>
<feature type="domain" description="ABC transporter" evidence="4">
    <location>
        <begin position="4"/>
        <end position="245"/>
    </location>
</feature>
<dbReference type="GO" id="GO:0016887">
    <property type="term" value="F:ATP hydrolysis activity"/>
    <property type="evidence" value="ECO:0007669"/>
    <property type="project" value="InterPro"/>
</dbReference>
<dbReference type="GO" id="GO:0005524">
    <property type="term" value="F:ATP binding"/>
    <property type="evidence" value="ECO:0007669"/>
    <property type="project" value="UniProtKB-KW"/>
</dbReference>
<dbReference type="GO" id="GO:0005886">
    <property type="term" value="C:plasma membrane"/>
    <property type="evidence" value="ECO:0007669"/>
    <property type="project" value="TreeGrafter"/>
</dbReference>
<dbReference type="Pfam" id="PF00005">
    <property type="entry name" value="ABC_tran"/>
    <property type="match status" value="1"/>
</dbReference>
<comment type="caution">
    <text evidence="5">The sequence shown here is derived from an EMBL/GenBank/DDBJ whole genome shotgun (WGS) entry which is preliminary data.</text>
</comment>
<organism evidence="5 6">
    <name type="scientific">Paenibacillus validus</name>
    <dbReference type="NCBI Taxonomy" id="44253"/>
    <lineage>
        <taxon>Bacteria</taxon>
        <taxon>Bacillati</taxon>
        <taxon>Bacillota</taxon>
        <taxon>Bacilli</taxon>
        <taxon>Bacillales</taxon>
        <taxon>Paenibacillaceae</taxon>
        <taxon>Paenibacillus</taxon>
    </lineage>
</organism>
<keyword evidence="3 5" id="KW-0067">ATP-binding</keyword>
<dbReference type="InterPro" id="IPR003439">
    <property type="entry name" value="ABC_transporter-like_ATP-bd"/>
</dbReference>